<feature type="domain" description="Reverse transcriptase Ty1/copia-type" evidence="3">
    <location>
        <begin position="529"/>
        <end position="608"/>
    </location>
</feature>
<dbReference type="InterPro" id="IPR013103">
    <property type="entry name" value="RVT_2"/>
</dbReference>
<dbReference type="EMBL" id="JAUUTY010000006">
    <property type="protein sequence ID" value="KAK1620337.1"/>
    <property type="molecule type" value="Genomic_DNA"/>
</dbReference>
<evidence type="ECO:0000313" key="4">
    <source>
        <dbReference type="EMBL" id="KAK1620337.1"/>
    </source>
</evidence>
<comment type="caution">
    <text evidence="4">The sequence shown here is derived from an EMBL/GenBank/DDBJ whole genome shotgun (WGS) entry which is preliminary data.</text>
</comment>
<keyword evidence="2" id="KW-1133">Transmembrane helix</keyword>
<keyword evidence="2" id="KW-0472">Membrane</keyword>
<evidence type="ECO:0000313" key="5">
    <source>
        <dbReference type="Proteomes" id="UP001231189"/>
    </source>
</evidence>
<evidence type="ECO:0000256" key="2">
    <source>
        <dbReference type="SAM" id="Phobius"/>
    </source>
</evidence>
<gene>
    <name evidence="4" type="ORF">QYE76_025854</name>
</gene>
<organism evidence="4 5">
    <name type="scientific">Lolium multiflorum</name>
    <name type="common">Italian ryegrass</name>
    <name type="synonym">Lolium perenne subsp. multiflorum</name>
    <dbReference type="NCBI Taxonomy" id="4521"/>
    <lineage>
        <taxon>Eukaryota</taxon>
        <taxon>Viridiplantae</taxon>
        <taxon>Streptophyta</taxon>
        <taxon>Embryophyta</taxon>
        <taxon>Tracheophyta</taxon>
        <taxon>Spermatophyta</taxon>
        <taxon>Magnoliopsida</taxon>
        <taxon>Liliopsida</taxon>
        <taxon>Poales</taxon>
        <taxon>Poaceae</taxon>
        <taxon>BOP clade</taxon>
        <taxon>Pooideae</taxon>
        <taxon>Poodae</taxon>
        <taxon>Poeae</taxon>
        <taxon>Poeae Chloroplast Group 2 (Poeae type)</taxon>
        <taxon>Loliodinae</taxon>
        <taxon>Loliinae</taxon>
        <taxon>Lolium</taxon>
    </lineage>
</organism>
<keyword evidence="2" id="KW-0812">Transmembrane</keyword>
<accession>A0AAD8RHL9</accession>
<sequence>MAPVPAWLWRWWRHPLHRIDEGEKRVSAAAFHGRSAPPPSSFAAAGALRTVLSSAMASSSESSSTLPVVISSTAISTPGAPPSAPSALPATSLATMPPPAVSALPSDGHATMPPPVPSELPTDRTVQPGFNNPPGFNANAHPIYTDSDRVATPMAHAIAAGLGGMAGLPGYGAMADLPGYGYYPGYPGYPMPSQMFGSPSAPIPSLPLLGCYKRFNRDFLGIGNDGRDTEKQLSMAMTASHGSSSGAPQVADPAWYADSGATHHITHELDKLTSRIGHGSRLEVLAPSASPFYVDHGRSLHGPVLGCGEPCSSAPSSHVEPACHAPGLLPRKPCSSSTGPAPPASGSLHSIEPVRVSTLAHVPMHGTPAPARDSPDRAVVSSTRASPDNAAVSSAWEDAAPSTPIHDCAATPDSDFLSLSPTARTVPSVSPLASTTVPSSSSTAPTATAAVPQLALFLIIALAFISLKSVLMVQLLGVVFLLLMPSSNILMHLGIIKKLFVLLIGVMLWRLSFLLFRLMVLGDWFLLSGVNIIDCKWVFKIKKKADGSIERYKARLVAKGFKQRYGLDYEDTFSPVVKPATIRLLLSMALSHGWHLRQLDIQNAFLDA</sequence>
<feature type="compositionally biased region" description="Low complexity" evidence="1">
    <location>
        <begin position="85"/>
        <end position="95"/>
    </location>
</feature>
<keyword evidence="5" id="KW-1185">Reference proteome</keyword>
<dbReference type="Pfam" id="PF07727">
    <property type="entry name" value="RVT_2"/>
    <property type="match status" value="1"/>
</dbReference>
<reference evidence="4" key="1">
    <citation type="submission" date="2023-07" db="EMBL/GenBank/DDBJ databases">
        <title>A chromosome-level genome assembly of Lolium multiflorum.</title>
        <authorList>
            <person name="Chen Y."/>
            <person name="Copetti D."/>
            <person name="Kolliker R."/>
            <person name="Studer B."/>
        </authorList>
    </citation>
    <scope>NUCLEOTIDE SEQUENCE</scope>
    <source>
        <strain evidence="4">02402/16</strain>
        <tissue evidence="4">Leaf</tissue>
    </source>
</reference>
<evidence type="ECO:0000256" key="1">
    <source>
        <dbReference type="SAM" id="MobiDB-lite"/>
    </source>
</evidence>
<protein>
    <recommendedName>
        <fullName evidence="3">Reverse transcriptase Ty1/copia-type domain-containing protein</fullName>
    </recommendedName>
</protein>
<dbReference type="Proteomes" id="UP001231189">
    <property type="component" value="Unassembled WGS sequence"/>
</dbReference>
<feature type="region of interest" description="Disordered" evidence="1">
    <location>
        <begin position="363"/>
        <end position="396"/>
    </location>
</feature>
<proteinExistence type="predicted"/>
<name>A0AAD8RHL9_LOLMU</name>
<feature type="transmembrane region" description="Helical" evidence="2">
    <location>
        <begin position="454"/>
        <end position="482"/>
    </location>
</feature>
<feature type="transmembrane region" description="Helical" evidence="2">
    <location>
        <begin position="515"/>
        <end position="533"/>
    </location>
</feature>
<dbReference type="AlphaFoldDB" id="A0AAD8RHL9"/>
<feature type="region of interest" description="Disordered" evidence="1">
    <location>
        <begin position="76"/>
        <end position="98"/>
    </location>
</feature>
<evidence type="ECO:0000259" key="3">
    <source>
        <dbReference type="Pfam" id="PF07727"/>
    </source>
</evidence>